<feature type="domain" description="Alpha-D-phosphohexomutase alpha/beta/alpha" evidence="10">
    <location>
        <begin position="149"/>
        <end position="250"/>
    </location>
</feature>
<keyword evidence="5 7" id="KW-0460">Magnesium</keyword>
<keyword evidence="13" id="KW-1185">Reference proteome</keyword>
<dbReference type="CDD" id="cd03087">
    <property type="entry name" value="PGM_like1"/>
    <property type="match status" value="1"/>
</dbReference>
<dbReference type="Gene3D" id="3.40.120.10">
    <property type="entry name" value="Alpha-D-Glucose-1,6-Bisphosphate, subunit A, domain 3"/>
    <property type="match status" value="3"/>
</dbReference>
<dbReference type="AlphaFoldDB" id="D9PU81"/>
<dbReference type="PANTHER" id="PTHR43771:SF1">
    <property type="entry name" value="PHOSPHOMANNOMUTASE"/>
    <property type="match status" value="1"/>
</dbReference>
<dbReference type="EC" id="5.4.2.8" evidence="12"/>
<evidence type="ECO:0000259" key="11">
    <source>
        <dbReference type="Pfam" id="PF02880"/>
    </source>
</evidence>
<comment type="cofactor">
    <cofactor evidence="1">
        <name>Mg(2+)</name>
        <dbReference type="ChEBI" id="CHEBI:18420"/>
    </cofactor>
</comment>
<dbReference type="Pfam" id="PF02880">
    <property type="entry name" value="PGM_PMM_III"/>
    <property type="match status" value="1"/>
</dbReference>
<dbReference type="InterPro" id="IPR036900">
    <property type="entry name" value="A-D-PHexomutase_C_sf"/>
</dbReference>
<dbReference type="GeneID" id="9703876"/>
<dbReference type="SUPFAM" id="SSF55957">
    <property type="entry name" value="Phosphoglucomutase, C-terminal domain"/>
    <property type="match status" value="1"/>
</dbReference>
<dbReference type="GO" id="GO:0008966">
    <property type="term" value="F:phosphoglucosamine mutase activity"/>
    <property type="evidence" value="ECO:0007669"/>
    <property type="project" value="InterPro"/>
</dbReference>
<feature type="domain" description="Alpha-D-phosphohexomutase alpha/beta/alpha" evidence="11">
    <location>
        <begin position="255"/>
        <end position="363"/>
    </location>
</feature>
<dbReference type="Pfam" id="PF02878">
    <property type="entry name" value="PGM_PMM_I"/>
    <property type="match status" value="1"/>
</dbReference>
<evidence type="ECO:0000256" key="4">
    <source>
        <dbReference type="ARBA" id="ARBA00022723"/>
    </source>
</evidence>
<dbReference type="InterPro" id="IPR024086">
    <property type="entry name" value="GlmM_arc-type"/>
</dbReference>
<reference key="1">
    <citation type="submission" date="2009-08" db="EMBL/GenBank/DDBJ databases">
        <title>The genome sequence of Methanothermobacter marburgensis.</title>
        <authorList>
            <person name="Kaster A."/>
            <person name="Seedorf H."/>
            <person name="Goenrich M."/>
            <person name="Wiezer A."/>
            <person name="Liesegang H."/>
            <person name="Thauer R."/>
            <person name="Gottschalk G."/>
        </authorList>
    </citation>
    <scope>NUCLEOTIDE SEQUENCE</scope>
    <source>
        <strain>Marburg</strain>
    </source>
</reference>
<evidence type="ECO:0000256" key="3">
    <source>
        <dbReference type="ARBA" id="ARBA00022553"/>
    </source>
</evidence>
<keyword evidence="3" id="KW-0597">Phosphoprotein</keyword>
<dbReference type="KEGG" id="mmg:MTBMA_c01700"/>
<dbReference type="PROSITE" id="PS00710">
    <property type="entry name" value="PGM_PMM"/>
    <property type="match status" value="1"/>
</dbReference>
<evidence type="ECO:0000313" key="12">
    <source>
        <dbReference type="EMBL" id="ADL57779.1"/>
    </source>
</evidence>
<dbReference type="RefSeq" id="WP_013295007.1">
    <property type="nucleotide sequence ID" value="NC_014408.1"/>
</dbReference>
<proteinExistence type="inferred from homology"/>
<dbReference type="OrthoDB" id="10363at2157"/>
<dbReference type="GO" id="GO:0004615">
    <property type="term" value="F:phosphomannomutase activity"/>
    <property type="evidence" value="ECO:0007669"/>
    <property type="project" value="UniProtKB-EC"/>
</dbReference>
<dbReference type="FunFam" id="3.40.120.10:FF:000003">
    <property type="entry name" value="Phosphoglucosamine mutase"/>
    <property type="match status" value="1"/>
</dbReference>
<evidence type="ECO:0000259" key="9">
    <source>
        <dbReference type="Pfam" id="PF02878"/>
    </source>
</evidence>
<dbReference type="PRINTS" id="PR00509">
    <property type="entry name" value="PGMPMM"/>
</dbReference>
<dbReference type="STRING" id="79929.MTBMA_c01700"/>
<reference evidence="12 13" key="2">
    <citation type="journal article" date="2010" name="J. Bacteriol.">
        <title>Complete genome sequence of Methanothermobacter marburgensis, a methanoarchaeon model organism.</title>
        <authorList>
            <person name="Liesegang H."/>
            <person name="Kaster A.K."/>
            <person name="Wiezer A."/>
            <person name="Goenrich M."/>
            <person name="Wollherr A."/>
            <person name="Seedorf H."/>
            <person name="Gottschalk G."/>
            <person name="Thauer R.K."/>
        </authorList>
    </citation>
    <scope>NUCLEOTIDE SEQUENCE [LARGE SCALE GENOMIC DNA]</scope>
    <source>
        <strain evidence="13">ATCC BAA-927 / DSM 2133 / JCM 14651 / NBRC 100331 / OCM 82 / Marburg</strain>
    </source>
</reference>
<evidence type="ECO:0000313" key="13">
    <source>
        <dbReference type="Proteomes" id="UP000000345"/>
    </source>
</evidence>
<dbReference type="Gene3D" id="3.30.310.50">
    <property type="entry name" value="Alpha-D-phosphohexomutase, C-terminal domain"/>
    <property type="match status" value="1"/>
</dbReference>
<keyword evidence="4 7" id="KW-0479">Metal-binding</keyword>
<dbReference type="InterPro" id="IPR005846">
    <property type="entry name" value="A-D-PHexomutase_a/b/a-III"/>
</dbReference>
<dbReference type="EMBL" id="CP001710">
    <property type="protein sequence ID" value="ADL57779.1"/>
    <property type="molecule type" value="Genomic_DNA"/>
</dbReference>
<dbReference type="HOGENOM" id="CLU_016950_7_1_2"/>
<evidence type="ECO:0000256" key="5">
    <source>
        <dbReference type="ARBA" id="ARBA00022842"/>
    </source>
</evidence>
<protein>
    <submittedName>
        <fullName evidence="12">Predicted phosphomannomutase</fullName>
        <ecNumber evidence="12">5.4.2.8</ecNumber>
    </submittedName>
</protein>
<dbReference type="PANTHER" id="PTHR43771">
    <property type="entry name" value="PHOSPHOMANNOMUTASE"/>
    <property type="match status" value="1"/>
</dbReference>
<dbReference type="Pfam" id="PF00408">
    <property type="entry name" value="PGM_PMM_IV"/>
    <property type="match status" value="1"/>
</dbReference>
<gene>
    <name evidence="12" type="ordered locus">MTBMA_c01700</name>
</gene>
<dbReference type="InterPro" id="IPR016066">
    <property type="entry name" value="A-D-PHexomutase_CS"/>
</dbReference>
<dbReference type="Pfam" id="PF02879">
    <property type="entry name" value="PGM_PMM_II"/>
    <property type="match status" value="1"/>
</dbReference>
<keyword evidence="6 12" id="KW-0413">Isomerase</keyword>
<dbReference type="GO" id="GO:0005975">
    <property type="term" value="P:carbohydrate metabolic process"/>
    <property type="evidence" value="ECO:0007669"/>
    <property type="project" value="InterPro"/>
</dbReference>
<feature type="domain" description="Alpha-D-phosphohexomutase alpha/beta/alpha" evidence="9">
    <location>
        <begin position="3"/>
        <end position="131"/>
    </location>
</feature>
<feature type="domain" description="Alpha-D-phosphohexomutase C-terminal" evidence="8">
    <location>
        <begin position="370"/>
        <end position="441"/>
    </location>
</feature>
<dbReference type="InterPro" id="IPR005841">
    <property type="entry name" value="Alpha-D-phosphohexomutase_SF"/>
</dbReference>
<dbReference type="InterPro" id="IPR005844">
    <property type="entry name" value="A-D-PHexomutase_a/b/a-I"/>
</dbReference>
<evidence type="ECO:0000256" key="6">
    <source>
        <dbReference type="ARBA" id="ARBA00023235"/>
    </source>
</evidence>
<accession>D9PU81</accession>
<dbReference type="InterPro" id="IPR005845">
    <property type="entry name" value="A-D-PHexomutase_a/b/a-II"/>
</dbReference>
<evidence type="ECO:0000256" key="2">
    <source>
        <dbReference type="ARBA" id="ARBA00010231"/>
    </source>
</evidence>
<evidence type="ECO:0000256" key="7">
    <source>
        <dbReference type="RuleBase" id="RU004326"/>
    </source>
</evidence>
<comment type="similarity">
    <text evidence="2 7">Belongs to the phosphohexose mutase family.</text>
</comment>
<evidence type="ECO:0000259" key="8">
    <source>
        <dbReference type="Pfam" id="PF00408"/>
    </source>
</evidence>
<sequence length="457" mass="49654">MKRLFGTFGVRRLANEVLTPEFASKLAAAYGSIVDGKIAVGGDTRTSTVMIKNAVISGLLSSGCDVVDLGILPTPAVQYAVRNYYDGGVIVTASHNPPEYNGIKFVDGDGIGIPDDMEEEIEDIFFQKKFKRASWNEIGHLTVNQGIIDEYQEEVIRRVDAEAIRKRNFRVVVDCGCGAGSYTMPYILRKLGCSVVTLNSQPDGFFPGRDPEPVPENLSELMETVRSTGADLGIAHDGDADRTICIDEKGEFVLGDRTFALVEKRMLQENGGGIIVTTVATSSAIYDVAEENNGEVIATAVGDLLVARKLKETGGLFGGEENGGLIFPDFVYGRDAALTAAKILEIMAHEGRPLSELVSELPSYYSEKKKVKCPDEIKGDVMKLVAEMVSTEPGVRDIDTTDGVKIFRDSGWVIIRPSGTEPIFRCFAESDTQKNATKMAEWGISLVEEAIEKLGKV</sequence>
<evidence type="ECO:0000259" key="10">
    <source>
        <dbReference type="Pfam" id="PF02879"/>
    </source>
</evidence>
<dbReference type="FunFam" id="3.40.120.10:FF:000001">
    <property type="entry name" value="Phosphoglucosamine mutase"/>
    <property type="match status" value="1"/>
</dbReference>
<dbReference type="Proteomes" id="UP000000345">
    <property type="component" value="Chromosome"/>
</dbReference>
<name>D9PU81_METTM</name>
<dbReference type="NCBIfam" id="TIGR03990">
    <property type="entry name" value="Arch_GlmM"/>
    <property type="match status" value="1"/>
</dbReference>
<evidence type="ECO:0000256" key="1">
    <source>
        <dbReference type="ARBA" id="ARBA00001946"/>
    </source>
</evidence>
<dbReference type="SUPFAM" id="SSF53738">
    <property type="entry name" value="Phosphoglucomutase, first 3 domains"/>
    <property type="match status" value="3"/>
</dbReference>
<dbReference type="InterPro" id="IPR005843">
    <property type="entry name" value="A-D-PHexomutase_C"/>
</dbReference>
<organism evidence="12 13">
    <name type="scientific">Methanothermobacter marburgensis (strain ATCC BAA-927 / DSM 2133 / JCM 14651 / NBRC 100331 / OCM 82 / Marburg)</name>
    <name type="common">Methanobacterium thermoautotrophicum</name>
    <dbReference type="NCBI Taxonomy" id="79929"/>
    <lineage>
        <taxon>Archaea</taxon>
        <taxon>Methanobacteriati</taxon>
        <taxon>Methanobacteriota</taxon>
        <taxon>Methanomada group</taxon>
        <taxon>Methanobacteria</taxon>
        <taxon>Methanobacteriales</taxon>
        <taxon>Methanobacteriaceae</taxon>
        <taxon>Methanothermobacter</taxon>
    </lineage>
</organism>
<dbReference type="InterPro" id="IPR016055">
    <property type="entry name" value="A-D-PHexomutase_a/b/a-I/II/III"/>
</dbReference>
<dbReference type="GeneID" id="77398952"/>
<dbReference type="PATRIC" id="fig|79929.8.peg.166"/>
<dbReference type="GO" id="GO:0000287">
    <property type="term" value="F:magnesium ion binding"/>
    <property type="evidence" value="ECO:0007669"/>
    <property type="project" value="InterPro"/>
</dbReference>
<dbReference type="PaxDb" id="79929-MTBMA_c01700"/>